<keyword evidence="2" id="KW-1003">Cell membrane</keyword>
<dbReference type="GO" id="GO:0005886">
    <property type="term" value="C:plasma membrane"/>
    <property type="evidence" value="ECO:0007669"/>
    <property type="project" value="UniProtKB-SubCell"/>
</dbReference>
<evidence type="ECO:0000313" key="8">
    <source>
        <dbReference type="Proteomes" id="UP000309061"/>
    </source>
</evidence>
<dbReference type="EMBL" id="CP046052">
    <property type="protein sequence ID" value="QGM47056.1"/>
    <property type="molecule type" value="Genomic_DNA"/>
</dbReference>
<keyword evidence="5 6" id="KW-0472">Membrane</keyword>
<feature type="transmembrane region" description="Helical" evidence="6">
    <location>
        <begin position="251"/>
        <end position="270"/>
    </location>
</feature>
<accession>A0A6B8KFG3</accession>
<feature type="transmembrane region" description="Helical" evidence="6">
    <location>
        <begin position="309"/>
        <end position="332"/>
    </location>
</feature>
<proteinExistence type="predicted"/>
<keyword evidence="3 6" id="KW-0812">Transmembrane</keyword>
<dbReference type="Pfam" id="PF03706">
    <property type="entry name" value="LPG_synthase_TM"/>
    <property type="match status" value="1"/>
</dbReference>
<dbReference type="KEGG" id="mhey:H2LOC_015920"/>
<comment type="subcellular location">
    <subcellularLocation>
        <location evidence="1">Cell membrane</location>
        <topology evidence="1">Multi-pass membrane protein</topology>
    </subcellularLocation>
</comment>
<dbReference type="InterPro" id="IPR022791">
    <property type="entry name" value="L-PG_synthase/AglD"/>
</dbReference>
<gene>
    <name evidence="7" type="ORF">H2LOC_015920</name>
</gene>
<evidence type="ECO:0000313" key="7">
    <source>
        <dbReference type="EMBL" id="QGM47056.1"/>
    </source>
</evidence>
<protein>
    <submittedName>
        <fullName evidence="7">UPF0104 family protein</fullName>
    </submittedName>
</protein>
<feature type="transmembrane region" description="Helical" evidence="6">
    <location>
        <begin position="25"/>
        <end position="50"/>
    </location>
</feature>
<keyword evidence="4 6" id="KW-1133">Transmembrane helix</keyword>
<evidence type="ECO:0000256" key="5">
    <source>
        <dbReference type="ARBA" id="ARBA00023136"/>
    </source>
</evidence>
<evidence type="ECO:0000256" key="3">
    <source>
        <dbReference type="ARBA" id="ARBA00022692"/>
    </source>
</evidence>
<feature type="transmembrane region" description="Helical" evidence="6">
    <location>
        <begin position="143"/>
        <end position="168"/>
    </location>
</feature>
<sequence length="345" mass="35837">MRERPEFSALPALVQQPVQRPKQGAAALLGGVMSLILFLLAAYTIGCALAQMRFADVATALAQIRGGAIGEALFFTGLSYLALTGYDFAALRQIGARAPAAAVAMASFTSNAFSFTLGFPLLTGAAVRYWIYAGVALNARQIAVVTFIASLTFWLGMAGWLCLGLISAAGPLAPIDHLPAAANFFLGAFLLALIAAYGAWVAQARRKLRFLRREIDLPGLRATLVQLALGLADIGCAAATLYALLPPESQALGFPALAAIYVFAALLGAISHSPGGVGVFEAAMLSAVPAPSQEALLAALLLFRAIYYLIPFAASLALIASQGGAGLWAEAFGGFFKAAERRGAP</sequence>
<dbReference type="Proteomes" id="UP000309061">
    <property type="component" value="Chromosome"/>
</dbReference>
<feature type="transmembrane region" description="Helical" evidence="6">
    <location>
        <begin position="223"/>
        <end position="245"/>
    </location>
</feature>
<reference evidence="7 8" key="1">
    <citation type="submission" date="2019-11" db="EMBL/GenBank/DDBJ databases">
        <title>The genome sequence of Methylocystis heyeri.</title>
        <authorList>
            <person name="Oshkin I.Y."/>
            <person name="Miroshnikov K."/>
            <person name="Dedysh S.N."/>
        </authorList>
    </citation>
    <scope>NUCLEOTIDE SEQUENCE [LARGE SCALE GENOMIC DNA]</scope>
    <source>
        <strain evidence="7 8">H2</strain>
    </source>
</reference>
<evidence type="ECO:0000256" key="2">
    <source>
        <dbReference type="ARBA" id="ARBA00022475"/>
    </source>
</evidence>
<dbReference type="AlphaFoldDB" id="A0A6B8KFG3"/>
<organism evidence="7 8">
    <name type="scientific">Methylocystis heyeri</name>
    <dbReference type="NCBI Taxonomy" id="391905"/>
    <lineage>
        <taxon>Bacteria</taxon>
        <taxon>Pseudomonadati</taxon>
        <taxon>Pseudomonadota</taxon>
        <taxon>Alphaproteobacteria</taxon>
        <taxon>Hyphomicrobiales</taxon>
        <taxon>Methylocystaceae</taxon>
        <taxon>Methylocystis</taxon>
    </lineage>
</organism>
<feature type="transmembrane region" description="Helical" evidence="6">
    <location>
        <begin position="62"/>
        <end position="83"/>
    </location>
</feature>
<evidence type="ECO:0000256" key="4">
    <source>
        <dbReference type="ARBA" id="ARBA00022989"/>
    </source>
</evidence>
<dbReference type="RefSeq" id="WP_136497993.1">
    <property type="nucleotide sequence ID" value="NZ_CP046052.1"/>
</dbReference>
<keyword evidence="8" id="KW-1185">Reference proteome</keyword>
<evidence type="ECO:0000256" key="6">
    <source>
        <dbReference type="SAM" id="Phobius"/>
    </source>
</evidence>
<dbReference type="OrthoDB" id="145485at2"/>
<evidence type="ECO:0000256" key="1">
    <source>
        <dbReference type="ARBA" id="ARBA00004651"/>
    </source>
</evidence>
<name>A0A6B8KFG3_9HYPH</name>
<feature type="transmembrane region" description="Helical" evidence="6">
    <location>
        <begin position="180"/>
        <end position="202"/>
    </location>
</feature>
<dbReference type="PANTHER" id="PTHR39087">
    <property type="entry name" value="UPF0104 MEMBRANE PROTEIN MJ1595"/>
    <property type="match status" value="1"/>
</dbReference>
<dbReference type="PANTHER" id="PTHR39087:SF2">
    <property type="entry name" value="UPF0104 MEMBRANE PROTEIN MJ1595"/>
    <property type="match status" value="1"/>
</dbReference>